<dbReference type="Proteomes" id="UP000234323">
    <property type="component" value="Unassembled WGS sequence"/>
</dbReference>
<feature type="compositionally biased region" description="Acidic residues" evidence="1">
    <location>
        <begin position="311"/>
        <end position="327"/>
    </location>
</feature>
<dbReference type="PANTHER" id="PTHR14336">
    <property type="entry name" value="TANDEM PH DOMAIN CONTAINING PROTEIN"/>
    <property type="match status" value="1"/>
</dbReference>
<name>A0A2I1GWM0_9GLOM</name>
<dbReference type="VEuPathDB" id="FungiDB:RhiirFUN_013590"/>
<feature type="domain" description="PH" evidence="2">
    <location>
        <begin position="100"/>
        <end position="195"/>
    </location>
</feature>
<comment type="caution">
    <text evidence="3">The sequence shown here is derived from an EMBL/GenBank/DDBJ whole genome shotgun (WGS) entry which is preliminary data.</text>
</comment>
<dbReference type="VEuPathDB" id="FungiDB:FUN_016782"/>
<dbReference type="VEuPathDB" id="FungiDB:RhiirA1_427114"/>
<evidence type="ECO:0000313" key="4">
    <source>
        <dbReference type="Proteomes" id="UP000234323"/>
    </source>
</evidence>
<evidence type="ECO:0000256" key="1">
    <source>
        <dbReference type="SAM" id="MobiDB-lite"/>
    </source>
</evidence>
<feature type="region of interest" description="Disordered" evidence="1">
    <location>
        <begin position="203"/>
        <end position="327"/>
    </location>
</feature>
<keyword evidence="4" id="KW-1185">Reference proteome</keyword>
<protein>
    <submittedName>
        <fullName evidence="3">PH domain-like protein</fullName>
    </submittedName>
</protein>
<evidence type="ECO:0000259" key="2">
    <source>
        <dbReference type="PROSITE" id="PS50003"/>
    </source>
</evidence>
<proteinExistence type="predicted"/>
<reference evidence="3 4" key="1">
    <citation type="submission" date="2015-10" db="EMBL/GenBank/DDBJ databases">
        <title>Genome analyses suggest a sexual origin of heterokaryosis in a supposedly ancient asexual fungus.</title>
        <authorList>
            <person name="Ropars J."/>
            <person name="Sedzielewska K."/>
            <person name="Noel J."/>
            <person name="Charron P."/>
            <person name="Farinelli L."/>
            <person name="Marton T."/>
            <person name="Kruger M."/>
            <person name="Pelin A."/>
            <person name="Brachmann A."/>
            <person name="Corradi N."/>
        </authorList>
    </citation>
    <scope>NUCLEOTIDE SEQUENCE [LARGE SCALE GENOMIC DNA]</scope>
    <source>
        <strain evidence="3 4">A4</strain>
    </source>
</reference>
<dbReference type="InterPro" id="IPR011993">
    <property type="entry name" value="PH-like_dom_sf"/>
</dbReference>
<dbReference type="AlphaFoldDB" id="A0A2I1GWM0"/>
<sequence>MPELTTSVQIVNPTSALKEVNKKTMDTPVGILRNGNVNSAQQSKTVTTVTTVTTTITPFSDTSDSEQEGINQAEYGQEYETEPEGGVNPEEARETLQHEHLIKSGYLSKKQERRKNWKRRWFVLRSTKLAYYKSDKEYELLKILDMNDIHAVAEVKLKNKQNVFGIVTHKRTYYVQAASKKELDEWVEAINNVKKVVQEREFLDDDDTGSQADSEDMSGIKGKSSTVKRIANKSPLSESIPAMDSSLSTSPEKGTAAIDIPKSSSEYNVEGDNSLASSSYTSIPNNASPPSSPITGQFASERKDSSPTASSEEEEEDDDEEIDEGMDDGTIHKGLVYKLDRYKKIWKKRWFVLKNDQLLYYKNYKNKNPKPHLKINLADILDVIETDPISKSKQNCFKVITPKRTYICCVDDEESQVAWLAALKVALEKTKKN</sequence>
<dbReference type="PROSITE" id="PS50003">
    <property type="entry name" value="PH_DOMAIN"/>
    <property type="match status" value="2"/>
</dbReference>
<dbReference type="EMBL" id="LLXI01000943">
    <property type="protein sequence ID" value="PKY50934.1"/>
    <property type="molecule type" value="Genomic_DNA"/>
</dbReference>
<dbReference type="InterPro" id="IPR051707">
    <property type="entry name" value="PI-Interact_SigTrans_Reg"/>
</dbReference>
<dbReference type="InterPro" id="IPR001849">
    <property type="entry name" value="PH_domain"/>
</dbReference>
<dbReference type="FunFam" id="2.30.29.30:FF:000286">
    <property type="entry name" value="PH-protein kinase domain containing protein"/>
    <property type="match status" value="2"/>
</dbReference>
<feature type="compositionally biased region" description="Acidic residues" evidence="1">
    <location>
        <begin position="203"/>
        <end position="216"/>
    </location>
</feature>
<dbReference type="Gene3D" id="2.30.29.30">
    <property type="entry name" value="Pleckstrin-homology domain (PH domain)/Phosphotyrosine-binding domain (PTB)"/>
    <property type="match status" value="2"/>
</dbReference>
<feature type="domain" description="PH" evidence="2">
    <location>
        <begin position="329"/>
        <end position="428"/>
    </location>
</feature>
<accession>A0A2I1GWM0</accession>
<organism evidence="3 4">
    <name type="scientific">Rhizophagus irregularis</name>
    <dbReference type="NCBI Taxonomy" id="588596"/>
    <lineage>
        <taxon>Eukaryota</taxon>
        <taxon>Fungi</taxon>
        <taxon>Fungi incertae sedis</taxon>
        <taxon>Mucoromycota</taxon>
        <taxon>Glomeromycotina</taxon>
        <taxon>Glomeromycetes</taxon>
        <taxon>Glomerales</taxon>
        <taxon>Glomeraceae</taxon>
        <taxon>Rhizophagus</taxon>
    </lineage>
</organism>
<dbReference type="SMART" id="SM00233">
    <property type="entry name" value="PH"/>
    <property type="match status" value="2"/>
</dbReference>
<dbReference type="Pfam" id="PF00169">
    <property type="entry name" value="PH"/>
    <property type="match status" value="2"/>
</dbReference>
<gene>
    <name evidence="3" type="ORF">RhiirA4_424136</name>
</gene>
<dbReference type="SUPFAM" id="SSF50729">
    <property type="entry name" value="PH domain-like"/>
    <property type="match status" value="2"/>
</dbReference>
<evidence type="ECO:0000313" key="3">
    <source>
        <dbReference type="EMBL" id="PKY50934.1"/>
    </source>
</evidence>